<dbReference type="AlphaFoldDB" id="A0A026WCX5"/>
<feature type="domain" description="Transposable element P transposase-like GTP-binding insertion" evidence="2">
    <location>
        <begin position="146"/>
        <end position="181"/>
    </location>
</feature>
<reference evidence="3 4" key="1">
    <citation type="journal article" date="2014" name="Curr. Biol.">
        <title>The genome of the clonal raider ant Cerapachys biroi.</title>
        <authorList>
            <person name="Oxley P.R."/>
            <person name="Ji L."/>
            <person name="Fetter-Pruneda I."/>
            <person name="McKenzie S.K."/>
            <person name="Li C."/>
            <person name="Hu H."/>
            <person name="Zhang G."/>
            <person name="Kronauer D.J."/>
        </authorList>
    </citation>
    <scope>NUCLEOTIDE SEQUENCE [LARGE SCALE GENOMIC DNA]</scope>
</reference>
<dbReference type="EMBL" id="KK107285">
    <property type="protein sequence ID" value="EZA53521.1"/>
    <property type="molecule type" value="Genomic_DNA"/>
</dbReference>
<dbReference type="STRING" id="2015173.A0A026WCX5"/>
<evidence type="ECO:0000313" key="4">
    <source>
        <dbReference type="Proteomes" id="UP000053097"/>
    </source>
</evidence>
<dbReference type="Proteomes" id="UP000053097">
    <property type="component" value="Unassembled WGS sequence"/>
</dbReference>
<evidence type="ECO:0000313" key="3">
    <source>
        <dbReference type="EMBL" id="EZA53521.1"/>
    </source>
</evidence>
<accession>A0A026WCX5</accession>
<dbReference type="Pfam" id="PF21787">
    <property type="entry name" value="TNP-like_RNaseH_N"/>
    <property type="match status" value="1"/>
</dbReference>
<evidence type="ECO:0000259" key="1">
    <source>
        <dbReference type="Pfam" id="PF21787"/>
    </source>
</evidence>
<dbReference type="InterPro" id="IPR048366">
    <property type="entry name" value="TNP-like_GBD"/>
</dbReference>
<organism evidence="3 4">
    <name type="scientific">Ooceraea biroi</name>
    <name type="common">Clonal raider ant</name>
    <name type="synonym">Cerapachys biroi</name>
    <dbReference type="NCBI Taxonomy" id="2015173"/>
    <lineage>
        <taxon>Eukaryota</taxon>
        <taxon>Metazoa</taxon>
        <taxon>Ecdysozoa</taxon>
        <taxon>Arthropoda</taxon>
        <taxon>Hexapoda</taxon>
        <taxon>Insecta</taxon>
        <taxon>Pterygota</taxon>
        <taxon>Neoptera</taxon>
        <taxon>Endopterygota</taxon>
        <taxon>Hymenoptera</taxon>
        <taxon>Apocrita</taxon>
        <taxon>Aculeata</taxon>
        <taxon>Formicoidea</taxon>
        <taxon>Formicidae</taxon>
        <taxon>Dorylinae</taxon>
        <taxon>Ooceraea</taxon>
    </lineage>
</organism>
<feature type="domain" description="Transposable element P transposase-like RNase H" evidence="1">
    <location>
        <begin position="4"/>
        <end position="115"/>
    </location>
</feature>
<protein>
    <submittedName>
        <fullName evidence="3">THAP domain-containing protein</fullName>
    </submittedName>
</protein>
<sequence>EGSRHCNLVFDSMAIRKQVLWNATSEQYVGLCDYGNGTSIEAANSEATEVLVFMLVSLRGTWKWPVGYFVDKINAVVQAELVKTALILSQRSGIRVWSVTCDGAHANYSTMNILGCNLYTTNYCELKSTFKHPSSDYDVHFVPDACHNVKLARNMLGDLKIIKSPTAQINWNHITNLHTLQLDQN</sequence>
<dbReference type="OMA" id="WNATSEQ"/>
<feature type="non-terminal residue" evidence="3">
    <location>
        <position position="1"/>
    </location>
</feature>
<evidence type="ECO:0000259" key="2">
    <source>
        <dbReference type="Pfam" id="PF21788"/>
    </source>
</evidence>
<dbReference type="InterPro" id="IPR048365">
    <property type="entry name" value="TNP-like_RNaseH_N"/>
</dbReference>
<gene>
    <name evidence="3" type="ORF">X777_07031</name>
</gene>
<proteinExistence type="predicted"/>
<dbReference type="Pfam" id="PF21788">
    <property type="entry name" value="TNP-like_GBD"/>
    <property type="match status" value="1"/>
</dbReference>
<name>A0A026WCX5_OOCBI</name>
<keyword evidence="4" id="KW-1185">Reference proteome</keyword>